<comment type="caution">
    <text evidence="8">The sequence shown here is derived from an EMBL/GenBank/DDBJ whole genome shotgun (WGS) entry which is preliminary data.</text>
</comment>
<comment type="subcellular location">
    <subcellularLocation>
        <location evidence="1">Membrane</location>
        <topology evidence="1">Multi-pass membrane protein</topology>
    </subcellularLocation>
</comment>
<evidence type="ECO:0000256" key="6">
    <source>
        <dbReference type="SAM" id="Phobius"/>
    </source>
</evidence>
<proteinExistence type="predicted"/>
<dbReference type="InterPro" id="IPR058533">
    <property type="entry name" value="Cation_efflux_TM"/>
</dbReference>
<name>A0ABS0CG00_9NOCA</name>
<keyword evidence="9" id="KW-1185">Reference proteome</keyword>
<evidence type="ECO:0000256" key="4">
    <source>
        <dbReference type="ARBA" id="ARBA00022989"/>
    </source>
</evidence>
<accession>A0ABS0CG00</accession>
<organism evidence="8 9">
    <name type="scientific">Nocardia abscessus</name>
    <dbReference type="NCBI Taxonomy" id="120957"/>
    <lineage>
        <taxon>Bacteria</taxon>
        <taxon>Bacillati</taxon>
        <taxon>Actinomycetota</taxon>
        <taxon>Actinomycetes</taxon>
        <taxon>Mycobacteriales</taxon>
        <taxon>Nocardiaceae</taxon>
        <taxon>Nocardia</taxon>
    </lineage>
</organism>
<evidence type="ECO:0000313" key="8">
    <source>
        <dbReference type="EMBL" id="MBF6229254.1"/>
    </source>
</evidence>
<protein>
    <submittedName>
        <fullName evidence="8">Cation transporter</fullName>
    </submittedName>
</protein>
<gene>
    <name evidence="8" type="ORF">IU470_29705</name>
</gene>
<evidence type="ECO:0000256" key="1">
    <source>
        <dbReference type="ARBA" id="ARBA00004141"/>
    </source>
</evidence>
<evidence type="ECO:0000259" key="7">
    <source>
        <dbReference type="Pfam" id="PF01545"/>
    </source>
</evidence>
<feature type="transmembrane region" description="Helical" evidence="6">
    <location>
        <begin position="113"/>
        <end position="138"/>
    </location>
</feature>
<feature type="domain" description="Cation efflux protein transmembrane" evidence="7">
    <location>
        <begin position="16"/>
        <end position="215"/>
    </location>
</feature>
<dbReference type="InterPro" id="IPR050291">
    <property type="entry name" value="CDF_Transporter"/>
</dbReference>
<evidence type="ECO:0000256" key="2">
    <source>
        <dbReference type="ARBA" id="ARBA00022448"/>
    </source>
</evidence>
<keyword evidence="3 6" id="KW-0812">Transmembrane</keyword>
<dbReference type="PANTHER" id="PTHR43840">
    <property type="entry name" value="MITOCHONDRIAL METAL TRANSPORTER 1-RELATED"/>
    <property type="match status" value="1"/>
</dbReference>
<dbReference type="InterPro" id="IPR027469">
    <property type="entry name" value="Cation_efflux_TMD_sf"/>
</dbReference>
<sequence>MAVTAPRRNPAVRALLFSLWASVCFVVLSLVWGIAAGSQMIVFDGLYSLVSIGLSALAIMAHRTAAKGADSIYPWGRETWEPVAIVVKSTALGGLCLYGSVNAVREIVHGGRAVSAGSALTYAVIASLGGIAVAVVLLRAARTDTGLVRAEAAEWVGDAALSLVTLGGFLIAVILNATGHDYAARFVDPSLVLVVSLIYLWVPVGLFRAALREILTMAAAEPVGSAVAEVGEELRAAHGFDEFFVRASKVGSRLDVELAFVVGSSTPRRDVDFFDEVRAQIQRRLHTLGYRHSTSVLFTAQRQWVDWSH</sequence>
<dbReference type="Pfam" id="PF01545">
    <property type="entry name" value="Cation_efflux"/>
    <property type="match status" value="1"/>
</dbReference>
<feature type="transmembrane region" description="Helical" evidence="6">
    <location>
        <begin position="191"/>
        <end position="211"/>
    </location>
</feature>
<feature type="transmembrane region" description="Helical" evidence="6">
    <location>
        <begin position="159"/>
        <end position="179"/>
    </location>
</feature>
<keyword evidence="4 6" id="KW-1133">Transmembrane helix</keyword>
<evidence type="ECO:0000256" key="3">
    <source>
        <dbReference type="ARBA" id="ARBA00022692"/>
    </source>
</evidence>
<evidence type="ECO:0000256" key="5">
    <source>
        <dbReference type="ARBA" id="ARBA00023136"/>
    </source>
</evidence>
<reference evidence="8 9" key="1">
    <citation type="submission" date="2020-10" db="EMBL/GenBank/DDBJ databases">
        <title>Identification of Nocardia species via Next-generation sequencing and recognition of intraspecies genetic diversity.</title>
        <authorList>
            <person name="Li P."/>
            <person name="Li P."/>
            <person name="Lu B."/>
        </authorList>
    </citation>
    <scope>NUCLEOTIDE SEQUENCE [LARGE SCALE GENOMIC DNA]</scope>
    <source>
        <strain evidence="8 9">N-11</strain>
    </source>
</reference>
<dbReference type="Proteomes" id="UP000807309">
    <property type="component" value="Unassembled WGS sequence"/>
</dbReference>
<keyword evidence="2" id="KW-0813">Transport</keyword>
<evidence type="ECO:0000313" key="9">
    <source>
        <dbReference type="Proteomes" id="UP000807309"/>
    </source>
</evidence>
<feature type="transmembrane region" description="Helical" evidence="6">
    <location>
        <begin position="12"/>
        <end position="35"/>
    </location>
</feature>
<dbReference type="SUPFAM" id="SSF161111">
    <property type="entry name" value="Cation efflux protein transmembrane domain-like"/>
    <property type="match status" value="1"/>
</dbReference>
<dbReference type="EMBL" id="JADLRE010000032">
    <property type="protein sequence ID" value="MBF6229254.1"/>
    <property type="molecule type" value="Genomic_DNA"/>
</dbReference>
<keyword evidence="5 6" id="KW-0472">Membrane</keyword>
<dbReference type="Gene3D" id="1.20.1510.10">
    <property type="entry name" value="Cation efflux protein transmembrane domain"/>
    <property type="match status" value="1"/>
</dbReference>
<feature type="transmembrane region" description="Helical" evidence="6">
    <location>
        <begin position="82"/>
        <end position="101"/>
    </location>
</feature>
<dbReference type="PANTHER" id="PTHR43840:SF15">
    <property type="entry name" value="MITOCHONDRIAL METAL TRANSPORTER 1-RELATED"/>
    <property type="match status" value="1"/>
</dbReference>
<feature type="transmembrane region" description="Helical" evidence="6">
    <location>
        <begin position="41"/>
        <end position="61"/>
    </location>
</feature>